<dbReference type="PANTHER" id="PTHR31151:SF0">
    <property type="entry name" value="PROLINE-TRNA LIGASE (DUF1680)"/>
    <property type="match status" value="1"/>
</dbReference>
<accession>A0A5B7YHH9</accession>
<evidence type="ECO:0000259" key="3">
    <source>
        <dbReference type="Pfam" id="PF16375"/>
    </source>
</evidence>
<dbReference type="GO" id="GO:0005975">
    <property type="term" value="P:carbohydrate metabolic process"/>
    <property type="evidence" value="ECO:0007669"/>
    <property type="project" value="InterPro"/>
</dbReference>
<proteinExistence type="predicted"/>
<dbReference type="InterPro" id="IPR012878">
    <property type="entry name" value="Beta-AFase-like_GH127_cat"/>
</dbReference>
<dbReference type="KEGG" id="salk:FBQ74_03110"/>
<dbReference type="SUPFAM" id="SSF48208">
    <property type="entry name" value="Six-hairpin glycosidases"/>
    <property type="match status" value="1"/>
</dbReference>
<dbReference type="Pfam" id="PF20620">
    <property type="entry name" value="DUF6805"/>
    <property type="match status" value="1"/>
</dbReference>
<dbReference type="InterPro" id="IPR049046">
    <property type="entry name" value="Beta-AFase-like_GH127_middle"/>
</dbReference>
<dbReference type="EMBL" id="CP039852">
    <property type="protein sequence ID" value="QCZ95137.1"/>
    <property type="molecule type" value="Genomic_DNA"/>
</dbReference>
<evidence type="ECO:0000259" key="4">
    <source>
        <dbReference type="Pfam" id="PF20620"/>
    </source>
</evidence>
<dbReference type="Proteomes" id="UP000304912">
    <property type="component" value="Chromosome"/>
</dbReference>
<feature type="domain" description="Non-reducing end beta-L-arabinofuranosidase-like GH127 catalytic" evidence="2">
    <location>
        <begin position="43"/>
        <end position="423"/>
    </location>
</feature>
<dbReference type="GO" id="GO:0016787">
    <property type="term" value="F:hydrolase activity"/>
    <property type="evidence" value="ECO:0007669"/>
    <property type="project" value="UniProtKB-KW"/>
</dbReference>
<dbReference type="InterPro" id="IPR008928">
    <property type="entry name" value="6-hairpin_glycosidase_sf"/>
</dbReference>
<feature type="domain" description="Non-reducing end beta-L-arabinofuranosidase-like GH127 middle" evidence="5">
    <location>
        <begin position="433"/>
        <end position="528"/>
    </location>
</feature>
<dbReference type="Gene3D" id="2.60.120.260">
    <property type="entry name" value="Galactose-binding domain-like"/>
    <property type="match status" value="1"/>
</dbReference>
<keyword evidence="6" id="KW-0378">Hydrolase</keyword>
<dbReference type="Pfam" id="PF16375">
    <property type="entry name" value="DUF4986"/>
    <property type="match status" value="1"/>
</dbReference>
<evidence type="ECO:0000259" key="2">
    <source>
        <dbReference type="Pfam" id="PF07944"/>
    </source>
</evidence>
<dbReference type="Pfam" id="PF20736">
    <property type="entry name" value="Glyco_hydro127M"/>
    <property type="match status" value="1"/>
</dbReference>
<evidence type="ECO:0000313" key="7">
    <source>
        <dbReference type="Proteomes" id="UP000304912"/>
    </source>
</evidence>
<evidence type="ECO:0000259" key="5">
    <source>
        <dbReference type="Pfam" id="PF20736"/>
    </source>
</evidence>
<feature type="region of interest" description="Disordered" evidence="1">
    <location>
        <begin position="1"/>
        <end position="25"/>
    </location>
</feature>
<evidence type="ECO:0000313" key="6">
    <source>
        <dbReference type="EMBL" id="QCZ95137.1"/>
    </source>
</evidence>
<dbReference type="OrthoDB" id="9757939at2"/>
<gene>
    <name evidence="6" type="ORF">FBQ74_03110</name>
</gene>
<feature type="domain" description="DUF4986" evidence="3">
    <location>
        <begin position="565"/>
        <end position="645"/>
    </location>
</feature>
<name>A0A5B7YHH9_9ALTE</name>
<dbReference type="InterPro" id="IPR032275">
    <property type="entry name" value="DUF4986"/>
</dbReference>
<sequence length="803" mass="89651">MIMGCQQSATQEPLTSNSHNSATHQQAAINPVSNAQQAFALSQVSLTGGPFWHAQQTNIDYLLAMKPDRLLAPYLREAGLETQADSYGNWENSGLDGHIGGHYLSALSLAWAASGQQALKDRLDYMLDELVRAQEANGGYLGGIPNGQAMWREIRQGNINADLFSLNDRWVPLYNIDKLFHGLRDAYQIAGSDKAKTMLLDLGQWMLSVTENLSDEQIQQMLYSEHGGLNEVFADMALISQDRRYLHLARQFSHQTILKPLTQNKDRLTGLHANTQIPKVIGFLKVAETADDAAWEAAAEFFWQTVTQERSVSIGGNSVKEHFHEKDDFTPMVEDVEGPETCNTYNMMKLSKMLYLRSGEPRYLAFYERAMYNHILSSQHPEHGGLVYFTSMRPGHYRMYSSVQDSMWCCVGSGIENHSKYGELAYTHSDSALWVNLFMPAALNWQQKGWRIETQTHFPDSSDVTINLQKTDPGASSFTMHLRKPEWLSDDMQLTVNGKPAQTTTTEAGFITVQRQWRDNDTISFQLPAEPEVEQLPDGQDYYSVLYGPVVLATKVQAFENENLNFVADDSRMGHIAAGPVCPPEALPVMLGEPASFLEGLKRAPGDKLAFQASTNVAVANQPERKSTTLIPFFRLHDSRYEVYWPQLSESDFSSFVENAQAEAATAKALRSITVDAVSPGQQQPEVEHNFKGQQTRAGVNDGHHWRDATGWFSYALNNEEGRAKTLRLTYFKGDTDRQFSVLINGQKLASVTLPASSATDAFYTVDYALTDAMQKAPTLTVRFEAHDGSVAGGIYGIRLLSE</sequence>
<feature type="domain" description="Glycoside hydrolase GH146 substrate-binding" evidence="4">
    <location>
        <begin position="669"/>
        <end position="801"/>
    </location>
</feature>
<dbReference type="InterPro" id="IPR046544">
    <property type="entry name" value="GH146_SB_dom"/>
</dbReference>
<reference evidence="6 7" key="1">
    <citation type="submission" date="2019-04" db="EMBL/GenBank/DDBJ databases">
        <title>Salinimonas iocasae sp. nov., a halophilic bacterium isolated from the outer tube casing of tubeworms in Okinawa Trough.</title>
        <authorList>
            <person name="Zhang H."/>
            <person name="Wang H."/>
            <person name="Li C."/>
        </authorList>
    </citation>
    <scope>NUCLEOTIDE SEQUENCE [LARGE SCALE GENOMIC DNA]</scope>
    <source>
        <strain evidence="6 7">KX18D6</strain>
    </source>
</reference>
<keyword evidence="7" id="KW-1185">Reference proteome</keyword>
<evidence type="ECO:0000256" key="1">
    <source>
        <dbReference type="SAM" id="MobiDB-lite"/>
    </source>
</evidence>
<dbReference type="PANTHER" id="PTHR31151">
    <property type="entry name" value="PROLINE-TRNA LIGASE (DUF1680)"/>
    <property type="match status" value="1"/>
</dbReference>
<dbReference type="Pfam" id="PF07944">
    <property type="entry name" value="Beta-AFase-like_GH127_cat"/>
    <property type="match status" value="1"/>
</dbReference>
<organism evidence="6 7">
    <name type="scientific">Salinimonas iocasae</name>
    <dbReference type="NCBI Taxonomy" id="2572577"/>
    <lineage>
        <taxon>Bacteria</taxon>
        <taxon>Pseudomonadati</taxon>
        <taxon>Pseudomonadota</taxon>
        <taxon>Gammaproteobacteria</taxon>
        <taxon>Alteromonadales</taxon>
        <taxon>Alteromonadaceae</taxon>
        <taxon>Alteromonas/Salinimonas group</taxon>
        <taxon>Salinimonas</taxon>
    </lineage>
</organism>
<dbReference type="AlphaFoldDB" id="A0A5B7YHH9"/>
<protein>
    <submittedName>
        <fullName evidence="6">Glycosyl hydrolase</fullName>
    </submittedName>
</protein>